<dbReference type="PROSITE" id="PS50213">
    <property type="entry name" value="FAS1"/>
    <property type="match status" value="1"/>
</dbReference>
<dbReference type="InterPro" id="IPR008979">
    <property type="entry name" value="Galactose-bd-like_sf"/>
</dbReference>
<dbReference type="InterPro" id="IPR013857">
    <property type="entry name" value="NADH-UbQ_OxRdtase-assoc_prot30"/>
</dbReference>
<evidence type="ECO:0000259" key="2">
    <source>
        <dbReference type="PROSITE" id="PS50213"/>
    </source>
</evidence>
<dbReference type="AlphaFoldDB" id="A0A518EWF4"/>
<dbReference type="InterPro" id="IPR039131">
    <property type="entry name" value="NDUFAF1"/>
</dbReference>
<dbReference type="EMBL" id="CP036434">
    <property type="protein sequence ID" value="QDV08422.1"/>
    <property type="molecule type" value="Genomic_DNA"/>
</dbReference>
<feature type="domain" description="FAS1" evidence="2">
    <location>
        <begin position="26"/>
        <end position="159"/>
    </location>
</feature>
<evidence type="ECO:0000313" key="4">
    <source>
        <dbReference type="Proteomes" id="UP000320390"/>
    </source>
</evidence>
<dbReference type="InterPro" id="IPR036378">
    <property type="entry name" value="FAS1_dom_sf"/>
</dbReference>
<dbReference type="SUPFAM" id="SSF49785">
    <property type="entry name" value="Galactose-binding domain-like"/>
    <property type="match status" value="1"/>
</dbReference>
<name>A0A518EWF4_9BACT</name>
<dbReference type="SMART" id="SM00554">
    <property type="entry name" value="FAS1"/>
    <property type="match status" value="1"/>
</dbReference>
<protein>
    <submittedName>
        <fullName evidence="3">Complex I intermediate-associated protein 30 (CIA30)</fullName>
    </submittedName>
</protein>
<dbReference type="SUPFAM" id="SSF82153">
    <property type="entry name" value="FAS1 domain"/>
    <property type="match status" value="1"/>
</dbReference>
<evidence type="ECO:0000313" key="3">
    <source>
        <dbReference type="EMBL" id="QDV08422.1"/>
    </source>
</evidence>
<gene>
    <name evidence="3" type="ORF">Poly30_39650</name>
</gene>
<proteinExistence type="inferred from homology"/>
<dbReference type="InterPro" id="IPR000782">
    <property type="entry name" value="FAS1_domain"/>
</dbReference>
<dbReference type="Pfam" id="PF08547">
    <property type="entry name" value="CIA30"/>
    <property type="match status" value="1"/>
</dbReference>
<organism evidence="3 4">
    <name type="scientific">Saltatorellus ferox</name>
    <dbReference type="NCBI Taxonomy" id="2528018"/>
    <lineage>
        <taxon>Bacteria</taxon>
        <taxon>Pseudomonadati</taxon>
        <taxon>Planctomycetota</taxon>
        <taxon>Planctomycetia</taxon>
        <taxon>Planctomycetia incertae sedis</taxon>
        <taxon>Saltatorellus</taxon>
    </lineage>
</organism>
<keyword evidence="4" id="KW-1185">Reference proteome</keyword>
<sequence>MWMPLLLVMTAGSGPGALPSPFCQAPAGPLRQLESRGTAETFLAMLEQSGLRGELEASNEPYTLLAPEDRAFVGVAPETVARLFDPRSRDVLRDLLGDHILPGRVSARDAALAGSATSSTGSPLACEFVNGQLRIGGAPVVGQDLSTEGGALHELSAVILLRPWILEPTPARRVAAQGLAASERAGLDPLAQRSVLEVTLAAAAELEPEGVWSVTLDAGFDERQKAAALRTAILRGLGRTEPTALSGASVPALNKIDPMKDAKLLARFDGSEGDPDWYTLNDDVMGGISRSRFQLAEAEGGDPARGVFQGALSLENNGGFASIRSSLQNFDLEGFKGLRIQVKTDGREYGVSAVCADDQGRTGSWRKRFTVPAGAWTTVDIPFEEMVLNIRGRQLPEVGPPAAEAIQGFSFIIGDKNTDPFRLEIGAIGAYF</sequence>
<evidence type="ECO:0000256" key="1">
    <source>
        <dbReference type="ARBA" id="ARBA00007884"/>
    </source>
</evidence>
<dbReference type="OrthoDB" id="442188at2"/>
<dbReference type="Gene3D" id="2.30.180.10">
    <property type="entry name" value="FAS1 domain"/>
    <property type="match status" value="1"/>
</dbReference>
<reference evidence="3 4" key="1">
    <citation type="submission" date="2019-02" db="EMBL/GenBank/DDBJ databases">
        <title>Deep-cultivation of Planctomycetes and their phenomic and genomic characterization uncovers novel biology.</title>
        <authorList>
            <person name="Wiegand S."/>
            <person name="Jogler M."/>
            <person name="Boedeker C."/>
            <person name="Pinto D."/>
            <person name="Vollmers J."/>
            <person name="Rivas-Marin E."/>
            <person name="Kohn T."/>
            <person name="Peeters S.H."/>
            <person name="Heuer A."/>
            <person name="Rast P."/>
            <person name="Oberbeckmann S."/>
            <person name="Bunk B."/>
            <person name="Jeske O."/>
            <person name="Meyerdierks A."/>
            <person name="Storesund J.E."/>
            <person name="Kallscheuer N."/>
            <person name="Luecker S."/>
            <person name="Lage O.M."/>
            <person name="Pohl T."/>
            <person name="Merkel B.J."/>
            <person name="Hornburger P."/>
            <person name="Mueller R.-W."/>
            <person name="Bruemmer F."/>
            <person name="Labrenz M."/>
            <person name="Spormann A.M."/>
            <person name="Op den Camp H."/>
            <person name="Overmann J."/>
            <person name="Amann R."/>
            <person name="Jetten M.S.M."/>
            <person name="Mascher T."/>
            <person name="Medema M.H."/>
            <person name="Devos D.P."/>
            <person name="Kaster A.-K."/>
            <person name="Ovreas L."/>
            <person name="Rohde M."/>
            <person name="Galperin M.Y."/>
            <person name="Jogler C."/>
        </authorList>
    </citation>
    <scope>NUCLEOTIDE SEQUENCE [LARGE SCALE GENOMIC DNA]</scope>
    <source>
        <strain evidence="3 4">Poly30</strain>
    </source>
</reference>
<accession>A0A518EWF4</accession>
<dbReference type="PANTHER" id="PTHR13194">
    <property type="entry name" value="COMPLEX I INTERMEDIATE-ASSOCIATED PROTEIN 30"/>
    <property type="match status" value="1"/>
</dbReference>
<dbReference type="Pfam" id="PF02469">
    <property type="entry name" value="Fasciclin"/>
    <property type="match status" value="1"/>
</dbReference>
<comment type="similarity">
    <text evidence="1">Belongs to the CIA30 family.</text>
</comment>
<dbReference type="PANTHER" id="PTHR13194:SF19">
    <property type="entry name" value="NAD(P)-BINDING ROSSMANN-FOLD SUPERFAMILY PROTEIN"/>
    <property type="match status" value="1"/>
</dbReference>
<dbReference type="Proteomes" id="UP000320390">
    <property type="component" value="Chromosome"/>
</dbReference>